<dbReference type="SUPFAM" id="SSF51126">
    <property type="entry name" value="Pectin lyase-like"/>
    <property type="match status" value="1"/>
</dbReference>
<gene>
    <name evidence="15" type="ORF">ATEIFO6365_0005004500</name>
</gene>
<keyword evidence="4" id="KW-0964">Secreted</keyword>
<sequence>MRSFQLLGLAALGSLVAAAPSPSRVSDLTERSSSCTFTDAAKASSSASSCSSIVLKDIAVPAGKTLDLSHVKDGTTITFEGTTTFGYKEWKGPLIRLAGKDITVTMAKGAVIDGEGSRWWDGKGTNGGKTKPKFLYAHKLENSTIKGLNIKNTPVQAISVQANNLHLTDITIDNSDGDSKGGHNTDGFDISESNGVYISGANVKNQDDCIAINSGKNIEFTGGTCSGGHGLSIGSIGGRDDNTVQGVKITDSTVTNSDNGIRIKTIVDETGSVSDVTYSNIKLSGIHKKGIVIQQDYKNGGPTGKPSNGIPIKDVTVDGITGSVDSKATPVYILCGSGSCSDWTWKNVKLSGGKSSSECKNLPSGNLEDLIYRDALGQLLLHVYATMVAPGATSDRAIMVE</sequence>
<keyword evidence="9" id="KW-1015">Disulfide bond</keyword>
<dbReference type="Pfam" id="PF00295">
    <property type="entry name" value="Glyco_hydro_28"/>
    <property type="match status" value="1"/>
</dbReference>
<dbReference type="GO" id="GO:0045490">
    <property type="term" value="P:pectin catabolic process"/>
    <property type="evidence" value="ECO:0007669"/>
    <property type="project" value="TreeGrafter"/>
</dbReference>
<keyword evidence="10 14" id="KW-0326">Glycosidase</keyword>
<dbReference type="AlphaFoldDB" id="A0A5M3Z020"/>
<evidence type="ECO:0000256" key="4">
    <source>
        <dbReference type="ARBA" id="ARBA00022525"/>
    </source>
</evidence>
<reference evidence="15 16" key="1">
    <citation type="submission" date="2020-01" db="EMBL/GenBank/DDBJ databases">
        <title>Aspergillus terreus IFO 6365 whole genome shotgun sequence.</title>
        <authorList>
            <person name="Kanamasa S."/>
            <person name="Takahashi H."/>
        </authorList>
    </citation>
    <scope>NUCLEOTIDE SEQUENCE [LARGE SCALE GENOMIC DNA]</scope>
    <source>
        <strain evidence="15 16">IFO 6365</strain>
    </source>
</reference>
<dbReference type="GO" id="GO:0047911">
    <property type="term" value="F:galacturan 1,4-alpha-galacturonidase activity"/>
    <property type="evidence" value="ECO:0007669"/>
    <property type="project" value="UniProtKB-ARBA"/>
</dbReference>
<dbReference type="PANTHER" id="PTHR31884">
    <property type="entry name" value="POLYGALACTURONASE"/>
    <property type="match status" value="1"/>
</dbReference>
<dbReference type="VEuPathDB" id="FungiDB:ATEG_04991"/>
<dbReference type="GO" id="GO:0005576">
    <property type="term" value="C:extracellular region"/>
    <property type="evidence" value="ECO:0007669"/>
    <property type="project" value="UniProtKB-SubCell"/>
</dbReference>
<dbReference type="SMART" id="SM00710">
    <property type="entry name" value="PbH1"/>
    <property type="match status" value="7"/>
</dbReference>
<dbReference type="Proteomes" id="UP000452235">
    <property type="component" value="Unassembled WGS sequence"/>
</dbReference>
<comment type="caution">
    <text evidence="15">The sequence shown here is derived from an EMBL/GenBank/DDBJ whole genome shotgun (WGS) entry which is preliminary data.</text>
</comment>
<comment type="similarity">
    <text evidence="2 14">Belongs to the glycosyl hydrolase 28 family.</text>
</comment>
<evidence type="ECO:0000256" key="5">
    <source>
        <dbReference type="ARBA" id="ARBA00022729"/>
    </source>
</evidence>
<name>A0A5M3Z020_ASPTE</name>
<evidence type="ECO:0000256" key="8">
    <source>
        <dbReference type="ARBA" id="ARBA00023145"/>
    </source>
</evidence>
<keyword evidence="8" id="KW-0865">Zymogen</keyword>
<evidence type="ECO:0000256" key="2">
    <source>
        <dbReference type="ARBA" id="ARBA00008834"/>
    </source>
</evidence>
<evidence type="ECO:0000256" key="14">
    <source>
        <dbReference type="RuleBase" id="RU361169"/>
    </source>
</evidence>
<evidence type="ECO:0000256" key="3">
    <source>
        <dbReference type="ARBA" id="ARBA00012736"/>
    </source>
</evidence>
<evidence type="ECO:0000256" key="9">
    <source>
        <dbReference type="ARBA" id="ARBA00023157"/>
    </source>
</evidence>
<dbReference type="Gene3D" id="2.160.20.10">
    <property type="entry name" value="Single-stranded right-handed beta-helix, Pectin lyase-like"/>
    <property type="match status" value="1"/>
</dbReference>
<accession>A0A5M3Z020</accession>
<dbReference type="GO" id="GO:0004650">
    <property type="term" value="F:polygalacturonase activity"/>
    <property type="evidence" value="ECO:0007669"/>
    <property type="project" value="UniProtKB-EC"/>
</dbReference>
<comment type="function">
    <text evidence="13">Involved in maceration and soft-rotting of plant tissue. Hydrolyzes the 1,4-alpha glycosidic bonds of de-esterified pectate in the smooth region of the plant cell wall.</text>
</comment>
<dbReference type="GO" id="GO:0071555">
    <property type="term" value="P:cell wall organization"/>
    <property type="evidence" value="ECO:0007669"/>
    <property type="project" value="UniProtKB-KW"/>
</dbReference>
<evidence type="ECO:0000256" key="10">
    <source>
        <dbReference type="ARBA" id="ARBA00023295"/>
    </source>
</evidence>
<evidence type="ECO:0000313" key="16">
    <source>
        <dbReference type="Proteomes" id="UP000452235"/>
    </source>
</evidence>
<dbReference type="FunFam" id="2.160.20.10:FF:000002">
    <property type="entry name" value="Endopolygalacturonase D"/>
    <property type="match status" value="1"/>
</dbReference>
<protein>
    <recommendedName>
        <fullName evidence="3">endo-polygalacturonase</fullName>
        <ecNumber evidence="3">3.2.1.15</ecNumber>
    </recommendedName>
</protein>
<dbReference type="EMBL" id="BLJY01000005">
    <property type="protein sequence ID" value="GFF15855.1"/>
    <property type="molecule type" value="Genomic_DNA"/>
</dbReference>
<keyword evidence="6" id="KW-0677">Repeat</keyword>
<keyword evidence="5" id="KW-0732">Signal</keyword>
<keyword evidence="7 14" id="KW-0378">Hydrolase</keyword>
<evidence type="ECO:0000256" key="12">
    <source>
        <dbReference type="ARBA" id="ARBA00034074"/>
    </source>
</evidence>
<dbReference type="InterPro" id="IPR000743">
    <property type="entry name" value="Glyco_hydro_28"/>
</dbReference>
<dbReference type="EC" id="3.2.1.15" evidence="3"/>
<dbReference type="OrthoDB" id="1546079at2759"/>
<comment type="subcellular location">
    <subcellularLocation>
        <location evidence="1">Secreted</location>
    </subcellularLocation>
</comment>
<evidence type="ECO:0000256" key="7">
    <source>
        <dbReference type="ARBA" id="ARBA00022801"/>
    </source>
</evidence>
<keyword evidence="11" id="KW-0961">Cell wall biogenesis/degradation</keyword>
<proteinExistence type="inferred from homology"/>
<evidence type="ECO:0000256" key="11">
    <source>
        <dbReference type="ARBA" id="ARBA00023316"/>
    </source>
</evidence>
<evidence type="ECO:0000256" key="1">
    <source>
        <dbReference type="ARBA" id="ARBA00004613"/>
    </source>
</evidence>
<comment type="catalytic activity">
    <reaction evidence="12">
        <text>(1,4-alpha-D-galacturonosyl)n+m + H2O = (1,4-alpha-D-galacturonosyl)n + (1,4-alpha-D-galacturonosyl)m.</text>
        <dbReference type="EC" id="3.2.1.15"/>
    </reaction>
</comment>
<keyword evidence="16" id="KW-1185">Reference proteome</keyword>
<dbReference type="InterPro" id="IPR050434">
    <property type="entry name" value="Glycosyl_hydrlase_28"/>
</dbReference>
<evidence type="ECO:0000256" key="6">
    <source>
        <dbReference type="ARBA" id="ARBA00022737"/>
    </source>
</evidence>
<dbReference type="InterPro" id="IPR006626">
    <property type="entry name" value="PbH1"/>
</dbReference>
<evidence type="ECO:0000256" key="13">
    <source>
        <dbReference type="ARBA" id="ARBA00037707"/>
    </source>
</evidence>
<evidence type="ECO:0000313" key="15">
    <source>
        <dbReference type="EMBL" id="GFF15855.1"/>
    </source>
</evidence>
<dbReference type="InterPro" id="IPR011050">
    <property type="entry name" value="Pectin_lyase_fold/virulence"/>
</dbReference>
<dbReference type="InterPro" id="IPR012334">
    <property type="entry name" value="Pectin_lyas_fold"/>
</dbReference>
<dbReference type="PANTHER" id="PTHR31884:SF13">
    <property type="entry name" value="ENDOPOLYGALACTURONASE B"/>
    <property type="match status" value="1"/>
</dbReference>
<organism evidence="15 16">
    <name type="scientific">Aspergillus terreus</name>
    <dbReference type="NCBI Taxonomy" id="33178"/>
    <lineage>
        <taxon>Eukaryota</taxon>
        <taxon>Fungi</taxon>
        <taxon>Dikarya</taxon>
        <taxon>Ascomycota</taxon>
        <taxon>Pezizomycotina</taxon>
        <taxon>Eurotiomycetes</taxon>
        <taxon>Eurotiomycetidae</taxon>
        <taxon>Eurotiales</taxon>
        <taxon>Aspergillaceae</taxon>
        <taxon>Aspergillus</taxon>
        <taxon>Aspergillus subgen. Circumdati</taxon>
    </lineage>
</organism>
<dbReference type="PROSITE" id="PS00502">
    <property type="entry name" value="POLYGALACTURONASE"/>
    <property type="match status" value="1"/>
</dbReference>